<gene>
    <name evidence="2" type="ORF">H839_10648</name>
</gene>
<proteinExistence type="predicted"/>
<evidence type="ECO:0000256" key="1">
    <source>
        <dbReference type="SAM" id="Phobius"/>
    </source>
</evidence>
<feature type="transmembrane region" description="Helical" evidence="1">
    <location>
        <begin position="108"/>
        <end position="127"/>
    </location>
</feature>
<feature type="transmembrane region" description="Helical" evidence="1">
    <location>
        <begin position="64"/>
        <end position="87"/>
    </location>
</feature>
<organism evidence="2 3">
    <name type="scientific">Parageobacillus genomosp. 1</name>
    <dbReference type="NCBI Taxonomy" id="1295642"/>
    <lineage>
        <taxon>Bacteria</taxon>
        <taxon>Bacillati</taxon>
        <taxon>Bacillota</taxon>
        <taxon>Bacilli</taxon>
        <taxon>Bacillales</taxon>
        <taxon>Anoxybacillaceae</taxon>
        <taxon>Parageobacillus</taxon>
    </lineage>
</organism>
<feature type="transmembrane region" description="Helical" evidence="1">
    <location>
        <begin position="207"/>
        <end position="227"/>
    </location>
</feature>
<feature type="transmembrane region" description="Helical" evidence="1">
    <location>
        <begin position="32"/>
        <end position="52"/>
    </location>
</feature>
<protein>
    <submittedName>
        <fullName evidence="2">Uncharacterized protein</fullName>
    </submittedName>
</protein>
<keyword evidence="1" id="KW-0812">Transmembrane</keyword>
<accession>A0ABC9VF85</accession>
<dbReference type="RefSeq" id="WP_043905103.1">
    <property type="nucleotide sequence ID" value="NZ_CM002692.1"/>
</dbReference>
<dbReference type="Proteomes" id="UP000023566">
    <property type="component" value="Chromosome"/>
</dbReference>
<evidence type="ECO:0000313" key="3">
    <source>
        <dbReference type="Proteomes" id="UP000023566"/>
    </source>
</evidence>
<comment type="caution">
    <text evidence="2">The sequence shown here is derived from an EMBL/GenBank/DDBJ whole genome shotgun (WGS) entry which is preliminary data.</text>
</comment>
<evidence type="ECO:0000313" key="2">
    <source>
        <dbReference type="EMBL" id="EZP77048.1"/>
    </source>
</evidence>
<keyword evidence="1" id="KW-0472">Membrane</keyword>
<feature type="transmembrane region" description="Helical" evidence="1">
    <location>
        <begin position="139"/>
        <end position="163"/>
    </location>
</feature>
<keyword evidence="3" id="KW-1185">Reference proteome</keyword>
<name>A0ABC9VF85_9BACL</name>
<feature type="transmembrane region" description="Helical" evidence="1">
    <location>
        <begin position="175"/>
        <end position="195"/>
    </location>
</feature>
<reference evidence="2 3" key="1">
    <citation type="journal article" date="2014" name="Appl. Microbiol. Biotechnol.">
        <title>Transformable facultative thermophile Geobacillus stearothermophilus NUB3621 as a host strain for metabolic engineering.</title>
        <authorList>
            <person name="Blanchard K."/>
            <person name="Robic S."/>
            <person name="Matsumura I."/>
        </authorList>
    </citation>
    <scope>NUCLEOTIDE SEQUENCE [LARGE SCALE GENOMIC DNA]</scope>
    <source>
        <strain evidence="2 3">NUB3621</strain>
    </source>
</reference>
<keyword evidence="1" id="KW-1133">Transmembrane helix</keyword>
<dbReference type="EMBL" id="AOTZ01000005">
    <property type="protein sequence ID" value="EZP77048.1"/>
    <property type="molecule type" value="Genomic_DNA"/>
</dbReference>
<dbReference type="AlphaFoldDB" id="A0ABC9VF85"/>
<sequence>MKVLFPSSELKQQVRTFPLKKKNKKNFSIKRGAAFFLESNLFVLLLLAILLINKNDWDEDGSTMVIAFISGFELLFMLLFVPACFFYEPVHINRIIQSIFKKREKNEWIGMALAFCVITLISLGFIFDIPYPSIYPPLLLTFSWICAFVSIFIQRFVIAYYYFNVNVENSQKSIFSYLFKYLALFIMGFNHYIQLLLSKMPFLLNKLFAVFAFLLLFVQFFIVLMIYGE</sequence>